<keyword evidence="2 5" id="KW-0812">Transmembrane</keyword>
<dbReference type="GO" id="GO:0048038">
    <property type="term" value="F:quinone binding"/>
    <property type="evidence" value="ECO:0007669"/>
    <property type="project" value="UniProtKB-KW"/>
</dbReference>
<keyword evidence="5" id="KW-0813">Transport</keyword>
<feature type="transmembrane region" description="Helical" evidence="5">
    <location>
        <begin position="103"/>
        <end position="120"/>
    </location>
</feature>
<evidence type="ECO:0000259" key="7">
    <source>
        <dbReference type="Pfam" id="PF00361"/>
    </source>
</evidence>
<dbReference type="GO" id="GO:0008137">
    <property type="term" value="F:NADH dehydrogenase (ubiquinone) activity"/>
    <property type="evidence" value="ECO:0007669"/>
    <property type="project" value="InterPro"/>
</dbReference>
<feature type="transmembrane region" description="Helical" evidence="5">
    <location>
        <begin position="34"/>
        <end position="54"/>
    </location>
</feature>
<evidence type="ECO:0000256" key="1">
    <source>
        <dbReference type="ARBA" id="ARBA00004127"/>
    </source>
</evidence>
<comment type="similarity">
    <text evidence="5">Belongs to the complex I subunit 2 family.</text>
</comment>
<organism evidence="8 9">
    <name type="scientific">Thalassotalea marina</name>
    <dbReference type="NCBI Taxonomy" id="1673741"/>
    <lineage>
        <taxon>Bacteria</taxon>
        <taxon>Pseudomonadati</taxon>
        <taxon>Pseudomonadota</taxon>
        <taxon>Gammaproteobacteria</taxon>
        <taxon>Alteromonadales</taxon>
        <taxon>Colwelliaceae</taxon>
        <taxon>Thalassotalea</taxon>
    </lineage>
</organism>
<comment type="subcellular location">
    <subcellularLocation>
        <location evidence="5">Cell membrane</location>
        <topology evidence="5">Multi-pass membrane protein</topology>
    </subcellularLocation>
    <subcellularLocation>
        <location evidence="1">Endomembrane system</location>
        <topology evidence="1">Multi-pass membrane protein</topology>
    </subcellularLocation>
    <subcellularLocation>
        <location evidence="6">Membrane</location>
        <topology evidence="6">Multi-pass membrane protein</topology>
    </subcellularLocation>
</comment>
<feature type="transmembrane region" description="Helical" evidence="5">
    <location>
        <begin position="126"/>
        <end position="145"/>
    </location>
</feature>
<feature type="transmembrane region" description="Helical" evidence="5">
    <location>
        <begin position="452"/>
        <end position="475"/>
    </location>
</feature>
<dbReference type="PANTHER" id="PTHR22773">
    <property type="entry name" value="NADH DEHYDROGENASE"/>
    <property type="match status" value="1"/>
</dbReference>
<dbReference type="InterPro" id="IPR010096">
    <property type="entry name" value="NADH-Q_OxRdtase_suN/2"/>
</dbReference>
<dbReference type="EMBL" id="BNCK01000001">
    <property type="protein sequence ID" value="GHF81427.1"/>
    <property type="molecule type" value="Genomic_DNA"/>
</dbReference>
<dbReference type="Pfam" id="PF00361">
    <property type="entry name" value="Proton_antipo_M"/>
    <property type="match status" value="1"/>
</dbReference>
<feature type="transmembrane region" description="Helical" evidence="5">
    <location>
        <begin position="372"/>
        <end position="399"/>
    </location>
</feature>
<dbReference type="GO" id="GO:0005886">
    <property type="term" value="C:plasma membrane"/>
    <property type="evidence" value="ECO:0007669"/>
    <property type="project" value="UniProtKB-SubCell"/>
</dbReference>
<dbReference type="HAMAP" id="MF_00445">
    <property type="entry name" value="NDH1_NuoN_1"/>
    <property type="match status" value="1"/>
</dbReference>
<dbReference type="RefSeq" id="WP_189767227.1">
    <property type="nucleotide sequence ID" value="NZ_BNCK01000001.1"/>
</dbReference>
<feature type="transmembrane region" description="Helical" evidence="5">
    <location>
        <begin position="294"/>
        <end position="313"/>
    </location>
</feature>
<keyword evidence="5" id="KW-0520">NAD</keyword>
<evidence type="ECO:0000256" key="4">
    <source>
        <dbReference type="ARBA" id="ARBA00023136"/>
    </source>
</evidence>
<dbReference type="GO" id="GO:0012505">
    <property type="term" value="C:endomembrane system"/>
    <property type="evidence" value="ECO:0007669"/>
    <property type="project" value="UniProtKB-SubCell"/>
</dbReference>
<dbReference type="EC" id="7.1.1.-" evidence="5"/>
<keyword evidence="5" id="KW-0874">Quinone</keyword>
<keyword evidence="5" id="KW-0830">Ubiquinone</keyword>
<evidence type="ECO:0000313" key="8">
    <source>
        <dbReference type="EMBL" id="GHF81427.1"/>
    </source>
</evidence>
<feature type="transmembrane region" description="Helical" evidence="5">
    <location>
        <begin position="74"/>
        <end position="91"/>
    </location>
</feature>
<feature type="transmembrane region" description="Helical" evidence="5">
    <location>
        <begin position="157"/>
        <end position="176"/>
    </location>
</feature>
<dbReference type="Proteomes" id="UP000623842">
    <property type="component" value="Unassembled WGS sequence"/>
</dbReference>
<proteinExistence type="inferred from homology"/>
<name>A0A919EI50_9GAMM</name>
<feature type="domain" description="NADH:quinone oxidoreductase/Mrp antiporter transmembrane" evidence="7">
    <location>
        <begin position="120"/>
        <end position="419"/>
    </location>
</feature>
<keyword evidence="5" id="KW-1278">Translocase</keyword>
<evidence type="ECO:0000256" key="2">
    <source>
        <dbReference type="ARBA" id="ARBA00022692"/>
    </source>
</evidence>
<dbReference type="NCBIfam" id="TIGR01770">
    <property type="entry name" value="NDH_I_N"/>
    <property type="match status" value="1"/>
</dbReference>
<reference evidence="8" key="2">
    <citation type="submission" date="2020-09" db="EMBL/GenBank/DDBJ databases">
        <authorList>
            <person name="Sun Q."/>
            <person name="Kim S."/>
        </authorList>
    </citation>
    <scope>NUCLEOTIDE SEQUENCE</scope>
    <source>
        <strain evidence="8">KCTC 42731</strain>
    </source>
</reference>
<feature type="transmembrane region" description="Helical" evidence="5">
    <location>
        <begin position="6"/>
        <end position="27"/>
    </location>
</feature>
<evidence type="ECO:0000256" key="3">
    <source>
        <dbReference type="ARBA" id="ARBA00022989"/>
    </source>
</evidence>
<dbReference type="InterPro" id="IPR001750">
    <property type="entry name" value="ND/Mrp_TM"/>
</dbReference>
<comment type="subunit">
    <text evidence="5">NDH-1 is composed of 14 different subunits. Subunits NuoA, H, J, K, L, M, N constitute the membrane sector of the complex.</text>
</comment>
<comment type="function">
    <text evidence="5">NDH-1 shuttles electrons from NADH, via FMN and iron-sulfur (Fe-S) centers, to quinones in the respiratory chain. The immediate electron acceptor for the enzyme in this species is believed to be ubiquinone. Couples the redox reaction to proton translocation (for every two electrons transferred, four hydrogen ions are translocated across the cytoplasmic membrane), and thus conserves the redox energy in a proton gradient.</text>
</comment>
<sequence length="476" mass="52336">MDVTAWLAFTPQLIVATGIIFGMLTIAWRRSHRLIGYFSLAVITLAILATLYIFPIPSIELTQLVKVDLFAKTMWILVLIAGAIATLLAMGELETGTEVHDEFYILLLLTLLGAGVLVTSQHYASLFLGFELLSISLVGLTGYFRNRQHSVEASFKYLILSASASSFMLLGIAFIYSQTGTLNFSLAGVTDIQNMIMQLGVLLLFSGIAFKLSLVPFHYWTPDVYQGASSAVTFILASVSKTAMFVALYKCLVDSNLINLLAGEKILLAMMFISIASMIVGNCLALGQQSIKRLLAYSSIAHMGYLVVLLMVLGKQHHSMIQYSASYYLFAYLLANAGLFSVLCWQEKQNKNEPDIHLCHWRGLIWRNPSQGIVVLVSVLGLAGIPLTAGFIGKFYLIISASHGQLWWMLSALIVGSGIALGYYMPLIFALFKDDEVQQPSTLVTSAGQRIFSMFIVVTTLVFGLYPDVFANFLAN</sequence>
<feature type="transmembrane region" description="Helical" evidence="5">
    <location>
        <begin position="196"/>
        <end position="215"/>
    </location>
</feature>
<keyword evidence="3 5" id="KW-1133">Transmembrane helix</keyword>
<dbReference type="AlphaFoldDB" id="A0A919EI50"/>
<comment type="catalytic activity">
    <reaction evidence="5">
        <text>a quinone + NADH + 5 H(+)(in) = a quinol + NAD(+) + 4 H(+)(out)</text>
        <dbReference type="Rhea" id="RHEA:57888"/>
        <dbReference type="ChEBI" id="CHEBI:15378"/>
        <dbReference type="ChEBI" id="CHEBI:24646"/>
        <dbReference type="ChEBI" id="CHEBI:57540"/>
        <dbReference type="ChEBI" id="CHEBI:57945"/>
        <dbReference type="ChEBI" id="CHEBI:132124"/>
    </reaction>
</comment>
<feature type="transmembrane region" description="Helical" evidence="5">
    <location>
        <begin position="266"/>
        <end position="287"/>
    </location>
</feature>
<gene>
    <name evidence="5 8" type="primary">nuoN</name>
    <name evidence="8" type="ORF">GCM10017161_06070</name>
</gene>
<feature type="transmembrane region" description="Helical" evidence="5">
    <location>
        <begin position="325"/>
        <end position="345"/>
    </location>
</feature>
<evidence type="ECO:0000256" key="6">
    <source>
        <dbReference type="RuleBase" id="RU000320"/>
    </source>
</evidence>
<keyword evidence="4 5" id="KW-0472">Membrane</keyword>
<evidence type="ECO:0000256" key="5">
    <source>
        <dbReference type="HAMAP-Rule" id="MF_00445"/>
    </source>
</evidence>
<keyword evidence="5" id="KW-1003">Cell membrane</keyword>
<feature type="transmembrane region" description="Helical" evidence="5">
    <location>
        <begin position="405"/>
        <end position="432"/>
    </location>
</feature>
<evidence type="ECO:0000313" key="9">
    <source>
        <dbReference type="Proteomes" id="UP000623842"/>
    </source>
</evidence>
<dbReference type="GO" id="GO:0042773">
    <property type="term" value="P:ATP synthesis coupled electron transport"/>
    <property type="evidence" value="ECO:0007669"/>
    <property type="project" value="InterPro"/>
</dbReference>
<comment type="caution">
    <text evidence="8">The sequence shown here is derived from an EMBL/GenBank/DDBJ whole genome shotgun (WGS) entry which is preliminary data.</text>
</comment>
<accession>A0A919EI50</accession>
<reference evidence="8" key="1">
    <citation type="journal article" date="2014" name="Int. J. Syst. Evol. Microbiol.">
        <title>Complete genome sequence of Corynebacterium casei LMG S-19264T (=DSM 44701T), isolated from a smear-ripened cheese.</title>
        <authorList>
            <consortium name="US DOE Joint Genome Institute (JGI-PGF)"/>
            <person name="Walter F."/>
            <person name="Albersmeier A."/>
            <person name="Kalinowski J."/>
            <person name="Ruckert C."/>
        </authorList>
    </citation>
    <scope>NUCLEOTIDE SEQUENCE</scope>
    <source>
        <strain evidence="8">KCTC 42731</strain>
    </source>
</reference>
<protein>
    <recommendedName>
        <fullName evidence="5">NADH-quinone oxidoreductase subunit N</fullName>
        <ecNumber evidence="5">7.1.1.-</ecNumber>
    </recommendedName>
    <alternativeName>
        <fullName evidence="5">NADH dehydrogenase I subunit N</fullName>
    </alternativeName>
    <alternativeName>
        <fullName evidence="5">NDH-1 subunit N</fullName>
    </alternativeName>
</protein>
<keyword evidence="9" id="KW-1185">Reference proteome</keyword>
<feature type="transmembrane region" description="Helical" evidence="5">
    <location>
        <begin position="227"/>
        <end position="246"/>
    </location>
</feature>
<dbReference type="GO" id="GO:0050136">
    <property type="term" value="F:NADH dehydrogenase (quinone) (non-electrogenic) activity"/>
    <property type="evidence" value="ECO:0007669"/>
    <property type="project" value="UniProtKB-UniRule"/>
</dbReference>